<keyword evidence="2" id="KW-1185">Reference proteome</keyword>
<sequence>MGQRRYRDVRAHWKIGTVQRAAFELLYWTAARTNDAVTLGPRNVGPNGILTFQQSKTGGIAYVP</sequence>
<proteinExistence type="predicted"/>
<dbReference type="EMBL" id="FRCK01000005">
    <property type="protein sequence ID" value="SHM20561.1"/>
    <property type="molecule type" value="Genomic_DNA"/>
</dbReference>
<evidence type="ECO:0000313" key="2">
    <source>
        <dbReference type="Proteomes" id="UP000184444"/>
    </source>
</evidence>
<dbReference type="SUPFAM" id="SSF56349">
    <property type="entry name" value="DNA breaking-rejoining enzymes"/>
    <property type="match status" value="1"/>
</dbReference>
<dbReference type="GO" id="GO:0003677">
    <property type="term" value="F:DNA binding"/>
    <property type="evidence" value="ECO:0007669"/>
    <property type="project" value="InterPro"/>
</dbReference>
<dbReference type="Proteomes" id="UP000184444">
    <property type="component" value="Unassembled WGS sequence"/>
</dbReference>
<dbReference type="InterPro" id="IPR011010">
    <property type="entry name" value="DNA_brk_join_enz"/>
</dbReference>
<name>A0A1M7GW79_9RHOB</name>
<reference evidence="2" key="1">
    <citation type="submission" date="2016-11" db="EMBL/GenBank/DDBJ databases">
        <authorList>
            <person name="Varghese N."/>
            <person name="Submissions S."/>
        </authorList>
    </citation>
    <scope>NUCLEOTIDE SEQUENCE [LARGE SCALE GENOMIC DNA]</scope>
    <source>
        <strain evidence="2">DSM 6637</strain>
    </source>
</reference>
<accession>A0A1M7GW79</accession>
<evidence type="ECO:0008006" key="3">
    <source>
        <dbReference type="Google" id="ProtNLM"/>
    </source>
</evidence>
<dbReference type="STRING" id="53463.SAMN05444389_10518"/>
<protein>
    <recommendedName>
        <fullName evidence="3">Phage integrase family protein</fullName>
    </recommendedName>
</protein>
<organism evidence="1 2">
    <name type="scientific">Paracoccus solventivorans</name>
    <dbReference type="NCBI Taxonomy" id="53463"/>
    <lineage>
        <taxon>Bacteria</taxon>
        <taxon>Pseudomonadati</taxon>
        <taxon>Pseudomonadota</taxon>
        <taxon>Alphaproteobacteria</taxon>
        <taxon>Rhodobacterales</taxon>
        <taxon>Paracoccaceae</taxon>
        <taxon>Paracoccus</taxon>
    </lineage>
</organism>
<evidence type="ECO:0000313" key="1">
    <source>
        <dbReference type="EMBL" id="SHM20561.1"/>
    </source>
</evidence>
<dbReference type="AlphaFoldDB" id="A0A1M7GW79"/>
<gene>
    <name evidence="1" type="ORF">SAMN05444389_10518</name>
</gene>